<keyword evidence="2" id="KW-1185">Reference proteome</keyword>
<accession>A0A2Z4FMH0</accession>
<protein>
    <submittedName>
        <fullName evidence="1">Uncharacterized protein</fullName>
    </submittedName>
</protein>
<dbReference type="OrthoDB" id="9799749at2"/>
<dbReference type="RefSeq" id="WP_111335045.1">
    <property type="nucleotide sequence ID" value="NZ_CP030032.1"/>
</dbReference>
<dbReference type="AlphaFoldDB" id="A0A2Z4FMH0"/>
<sequence length="108" mass="12171">MADNSKYTGYFQALLWGCTSCGNVLEGGQPKMECDFCEAFKSAYIDIPQDLERAVREEFPDLPPKHIKCRERRLELMKAGNAQRTARVAGRVLPTQSGNNIDPTEFDL</sequence>
<evidence type="ECO:0000313" key="1">
    <source>
        <dbReference type="EMBL" id="AWV89956.1"/>
    </source>
</evidence>
<evidence type="ECO:0000313" key="2">
    <source>
        <dbReference type="Proteomes" id="UP000249799"/>
    </source>
</evidence>
<proteinExistence type="predicted"/>
<name>A0A2Z4FMH0_9DELT</name>
<dbReference type="KEGG" id="bsed:DN745_11635"/>
<gene>
    <name evidence="1" type="ORF">DN745_11635</name>
</gene>
<dbReference type="Proteomes" id="UP000249799">
    <property type="component" value="Chromosome"/>
</dbReference>
<organism evidence="1 2">
    <name type="scientific">Bradymonas sediminis</name>
    <dbReference type="NCBI Taxonomy" id="1548548"/>
    <lineage>
        <taxon>Bacteria</taxon>
        <taxon>Deltaproteobacteria</taxon>
        <taxon>Bradymonadales</taxon>
        <taxon>Bradymonadaceae</taxon>
        <taxon>Bradymonas</taxon>
    </lineage>
</organism>
<dbReference type="EMBL" id="CP030032">
    <property type="protein sequence ID" value="AWV89956.1"/>
    <property type="molecule type" value="Genomic_DNA"/>
</dbReference>
<reference evidence="1 2" key="1">
    <citation type="submission" date="2018-06" db="EMBL/GenBank/DDBJ databases">
        <title>Lujinxingia sediminis gen. nov. sp. nov., a new facultative anaerobic member of the class Deltaproteobacteria, and proposal of Lujinxingaceae fam. nov.</title>
        <authorList>
            <person name="Guo L.-Y."/>
            <person name="Li C.-M."/>
            <person name="Wang S."/>
            <person name="Du Z.-J."/>
        </authorList>
    </citation>
    <scope>NUCLEOTIDE SEQUENCE [LARGE SCALE GENOMIC DNA]</scope>
    <source>
        <strain evidence="1 2">FA350</strain>
    </source>
</reference>